<gene>
    <name evidence="1" type="ORF">PFISCL1PPCAC_13011</name>
</gene>
<reference evidence="1" key="1">
    <citation type="submission" date="2023-10" db="EMBL/GenBank/DDBJ databases">
        <title>Genome assembly of Pristionchus species.</title>
        <authorList>
            <person name="Yoshida K."/>
            <person name="Sommer R.J."/>
        </authorList>
    </citation>
    <scope>NUCLEOTIDE SEQUENCE</scope>
    <source>
        <strain evidence="1">RS5133</strain>
    </source>
</reference>
<sequence>NAFECAQCVSSSQVPGSTDHRCNATCTGGVCYRLEYTMKHLAEVPNDITAIMDCMEYSVGTLTTGCRRNFQGIVLCVWCVLE</sequence>
<organism evidence="1 2">
    <name type="scientific">Pristionchus fissidentatus</name>
    <dbReference type="NCBI Taxonomy" id="1538716"/>
    <lineage>
        <taxon>Eukaryota</taxon>
        <taxon>Metazoa</taxon>
        <taxon>Ecdysozoa</taxon>
        <taxon>Nematoda</taxon>
        <taxon>Chromadorea</taxon>
        <taxon>Rhabditida</taxon>
        <taxon>Rhabditina</taxon>
        <taxon>Diplogasteromorpha</taxon>
        <taxon>Diplogasteroidea</taxon>
        <taxon>Neodiplogasteridae</taxon>
        <taxon>Pristionchus</taxon>
    </lineage>
</organism>
<evidence type="ECO:0000313" key="1">
    <source>
        <dbReference type="EMBL" id="GMT21714.1"/>
    </source>
</evidence>
<dbReference type="AlphaFoldDB" id="A0AAV5VVC3"/>
<protein>
    <submittedName>
        <fullName evidence="1">Uncharacterized protein</fullName>
    </submittedName>
</protein>
<accession>A0AAV5VVC3</accession>
<feature type="non-terminal residue" evidence="1">
    <location>
        <position position="82"/>
    </location>
</feature>
<evidence type="ECO:0000313" key="2">
    <source>
        <dbReference type="Proteomes" id="UP001432322"/>
    </source>
</evidence>
<name>A0AAV5VVC3_9BILA</name>
<proteinExistence type="predicted"/>
<comment type="caution">
    <text evidence="1">The sequence shown here is derived from an EMBL/GenBank/DDBJ whole genome shotgun (WGS) entry which is preliminary data.</text>
</comment>
<feature type="non-terminal residue" evidence="1">
    <location>
        <position position="1"/>
    </location>
</feature>
<keyword evidence="2" id="KW-1185">Reference proteome</keyword>
<dbReference type="Proteomes" id="UP001432322">
    <property type="component" value="Unassembled WGS sequence"/>
</dbReference>
<dbReference type="EMBL" id="BTSY01000004">
    <property type="protein sequence ID" value="GMT21714.1"/>
    <property type="molecule type" value="Genomic_DNA"/>
</dbReference>